<sequence length="365" mass="38914">MAHPAKKAITIDTNEFVRTRDALASAYMSLSASIDKTVKAYLDHTNAVLAGEGTLNIAHLSQPFHQLTATVQQVLQGAAPLAVATPAADPTEEPAEDGKKKKRNYKPRDPNAPKRPLTAYFQFLKVHRPQVAADMLAANGGVAAKPGDISTEATNRWNQLDDKQKQVWKDMYNEEMSGYEERSRAYKISIGAPLDEDDPVKMEKKAIAKAKRDAKKAEASAGSAIADAAPAGDDDSSDSDSSSDEDEDIDEPVAPPPKATPAAVKKTPKSAIKKAVPPTPQFSSINNNATTTATPSAAVPTSSPERKRKVAAASVEGEPKKRGRKSNAEKAAEQLAAEMVTPAKAVSSAGEGKREKKPRKKKGEV</sequence>
<dbReference type="InterPro" id="IPR036910">
    <property type="entry name" value="HMG_box_dom_sf"/>
</dbReference>
<dbReference type="Gene3D" id="1.10.30.10">
    <property type="entry name" value="High mobility group box domain"/>
    <property type="match status" value="1"/>
</dbReference>
<dbReference type="GO" id="GO:0005634">
    <property type="term" value="C:nucleus"/>
    <property type="evidence" value="ECO:0007669"/>
    <property type="project" value="UniProtKB-UniRule"/>
</dbReference>
<dbReference type="SMART" id="SM00398">
    <property type="entry name" value="HMG"/>
    <property type="match status" value="1"/>
</dbReference>
<accession>A0AAQ3RB13</accession>
<feature type="domain" description="HMG box" evidence="4">
    <location>
        <begin position="113"/>
        <end position="187"/>
    </location>
</feature>
<evidence type="ECO:0000313" key="6">
    <source>
        <dbReference type="Proteomes" id="UP001303373"/>
    </source>
</evidence>
<feature type="compositionally biased region" description="Basic residues" evidence="3">
    <location>
        <begin position="355"/>
        <end position="365"/>
    </location>
</feature>
<dbReference type="PANTHER" id="PTHR48112">
    <property type="entry name" value="HIGH MOBILITY GROUP PROTEIN DSP1"/>
    <property type="match status" value="1"/>
</dbReference>
<dbReference type="GO" id="GO:0003677">
    <property type="term" value="F:DNA binding"/>
    <property type="evidence" value="ECO:0007669"/>
    <property type="project" value="UniProtKB-UniRule"/>
</dbReference>
<reference evidence="5 6" key="1">
    <citation type="submission" date="2023-11" db="EMBL/GenBank/DDBJ databases">
        <title>An acidophilic fungus is an integral part of prey digestion in a carnivorous sundew plant.</title>
        <authorList>
            <person name="Tsai I.J."/>
        </authorList>
    </citation>
    <scope>NUCLEOTIDE SEQUENCE [LARGE SCALE GENOMIC DNA]</scope>
    <source>
        <strain evidence="5">169a</strain>
    </source>
</reference>
<evidence type="ECO:0000256" key="2">
    <source>
        <dbReference type="PROSITE-ProRule" id="PRU00267"/>
    </source>
</evidence>
<feature type="region of interest" description="Disordered" evidence="3">
    <location>
        <begin position="205"/>
        <end position="365"/>
    </location>
</feature>
<organism evidence="5 6">
    <name type="scientific">Acrodontium crateriforme</name>
    <dbReference type="NCBI Taxonomy" id="150365"/>
    <lineage>
        <taxon>Eukaryota</taxon>
        <taxon>Fungi</taxon>
        <taxon>Dikarya</taxon>
        <taxon>Ascomycota</taxon>
        <taxon>Pezizomycotina</taxon>
        <taxon>Dothideomycetes</taxon>
        <taxon>Dothideomycetidae</taxon>
        <taxon>Mycosphaerellales</taxon>
        <taxon>Teratosphaeriaceae</taxon>
        <taxon>Acrodontium</taxon>
    </lineage>
</organism>
<feature type="region of interest" description="Disordered" evidence="3">
    <location>
        <begin position="83"/>
        <end position="114"/>
    </location>
</feature>
<keyword evidence="6" id="KW-1185">Reference proteome</keyword>
<dbReference type="PANTHER" id="PTHR48112:SF5">
    <property type="entry name" value="BOX PROTEIN, PUTATIVE (AFU_ORTHOLOGUE AFUA_1G04550)-RELATED"/>
    <property type="match status" value="1"/>
</dbReference>
<dbReference type="InterPro" id="IPR050342">
    <property type="entry name" value="HMGB"/>
</dbReference>
<proteinExistence type="predicted"/>
<evidence type="ECO:0000256" key="1">
    <source>
        <dbReference type="ARBA" id="ARBA00023125"/>
    </source>
</evidence>
<dbReference type="AlphaFoldDB" id="A0AAQ3RB13"/>
<dbReference type="SUPFAM" id="SSF47095">
    <property type="entry name" value="HMG-box"/>
    <property type="match status" value="1"/>
</dbReference>
<keyword evidence="2" id="KW-0539">Nucleus</keyword>
<dbReference type="InterPro" id="IPR009071">
    <property type="entry name" value="HMG_box_dom"/>
</dbReference>
<dbReference type="Proteomes" id="UP001303373">
    <property type="component" value="Chromosome 14"/>
</dbReference>
<protein>
    <recommendedName>
        <fullName evidence="4">HMG box domain-containing protein</fullName>
    </recommendedName>
</protein>
<feature type="DNA-binding region" description="HMG box" evidence="2">
    <location>
        <begin position="113"/>
        <end position="187"/>
    </location>
</feature>
<feature type="compositionally biased region" description="Low complexity" evidence="3">
    <location>
        <begin position="283"/>
        <end position="303"/>
    </location>
</feature>
<gene>
    <name evidence="5" type="ORF">R9X50_00781600</name>
</gene>
<name>A0AAQ3RB13_9PEZI</name>
<feature type="compositionally biased region" description="Low complexity" evidence="3">
    <location>
        <begin position="219"/>
        <end position="231"/>
    </location>
</feature>
<evidence type="ECO:0000256" key="3">
    <source>
        <dbReference type="SAM" id="MobiDB-lite"/>
    </source>
</evidence>
<dbReference type="PROSITE" id="PS50118">
    <property type="entry name" value="HMG_BOX_2"/>
    <property type="match status" value="1"/>
</dbReference>
<dbReference type="EMBL" id="CP138593">
    <property type="protein sequence ID" value="WPH04919.1"/>
    <property type="molecule type" value="Genomic_DNA"/>
</dbReference>
<feature type="compositionally biased region" description="Acidic residues" evidence="3">
    <location>
        <begin position="232"/>
        <end position="251"/>
    </location>
</feature>
<evidence type="ECO:0000259" key="4">
    <source>
        <dbReference type="PROSITE" id="PS50118"/>
    </source>
</evidence>
<evidence type="ECO:0000313" key="5">
    <source>
        <dbReference type="EMBL" id="WPH04919.1"/>
    </source>
</evidence>
<dbReference type="Pfam" id="PF00505">
    <property type="entry name" value="HMG_box"/>
    <property type="match status" value="1"/>
</dbReference>
<keyword evidence="1 2" id="KW-0238">DNA-binding</keyword>